<reference evidence="3" key="1">
    <citation type="submission" date="2011-07" db="EMBL/GenBank/DDBJ databases">
        <authorList>
            <consortium name="Caenorhabditis brenneri Sequencing and Analysis Consortium"/>
            <person name="Wilson R.K."/>
        </authorList>
    </citation>
    <scope>NUCLEOTIDE SEQUENCE [LARGE SCALE GENOMIC DNA]</scope>
    <source>
        <strain evidence="3">PB2801</strain>
    </source>
</reference>
<gene>
    <name evidence="2" type="ORF">CAEBREN_07036</name>
</gene>
<name>G0NV49_CAEBE</name>
<evidence type="ECO:0000313" key="3">
    <source>
        <dbReference type="Proteomes" id="UP000008068"/>
    </source>
</evidence>
<dbReference type="AlphaFoldDB" id="G0NV49"/>
<keyword evidence="1" id="KW-1133">Transmembrane helix</keyword>
<keyword evidence="1" id="KW-0812">Transmembrane</keyword>
<keyword evidence="1" id="KW-0472">Membrane</keyword>
<feature type="transmembrane region" description="Helical" evidence="1">
    <location>
        <begin position="82"/>
        <end position="99"/>
    </location>
</feature>
<dbReference type="InParanoid" id="G0NV49"/>
<proteinExistence type="predicted"/>
<dbReference type="HOGENOM" id="CLU_1210722_0_0_1"/>
<organism evidence="3">
    <name type="scientific">Caenorhabditis brenneri</name>
    <name type="common">Nematode worm</name>
    <dbReference type="NCBI Taxonomy" id="135651"/>
    <lineage>
        <taxon>Eukaryota</taxon>
        <taxon>Metazoa</taxon>
        <taxon>Ecdysozoa</taxon>
        <taxon>Nematoda</taxon>
        <taxon>Chromadorea</taxon>
        <taxon>Rhabditida</taxon>
        <taxon>Rhabditina</taxon>
        <taxon>Rhabditomorpha</taxon>
        <taxon>Rhabditoidea</taxon>
        <taxon>Rhabditidae</taxon>
        <taxon>Peloderinae</taxon>
        <taxon>Caenorhabditis</taxon>
    </lineage>
</organism>
<dbReference type="EMBL" id="GL379953">
    <property type="protein sequence ID" value="EGT38035.1"/>
    <property type="molecule type" value="Genomic_DNA"/>
</dbReference>
<protein>
    <submittedName>
        <fullName evidence="2">Uncharacterized protein</fullName>
    </submittedName>
</protein>
<feature type="transmembrane region" description="Helical" evidence="1">
    <location>
        <begin position="12"/>
        <end position="39"/>
    </location>
</feature>
<dbReference type="Proteomes" id="UP000008068">
    <property type="component" value="Unassembled WGS sequence"/>
</dbReference>
<accession>G0NV49</accession>
<keyword evidence="3" id="KW-1185">Reference proteome</keyword>
<evidence type="ECO:0000256" key="1">
    <source>
        <dbReference type="SAM" id="Phobius"/>
    </source>
</evidence>
<sequence length="229" mass="26935">MFEFPFFFADHHIIFIFFLEISNVFFQILNQLFIIMAVLGPGISSDASTPELHLQFESLALPAESNGILKHYHILIRQPRHIYSLHILLLLLFTSYYHIHLMYNQTSLCLEVSTGLFRILELDEEMLRNEEMEKCDVKESSEKKKVETRKNSGEENVGAKKTFKEEDIETEKACGEKSIETEKDSGEEKFDYFKNIYKKKEASLKDDTKLERIIENLRETCQNMNYTIR</sequence>
<evidence type="ECO:0000313" key="2">
    <source>
        <dbReference type="EMBL" id="EGT38035.1"/>
    </source>
</evidence>